<dbReference type="GO" id="GO:0046872">
    <property type="term" value="F:metal ion binding"/>
    <property type="evidence" value="ECO:0007669"/>
    <property type="project" value="UniProtKB-KW"/>
</dbReference>
<sequence>MEIILKKYTQSQIEKAKNIKAFVFDVDGVLTDGGIVYSNSGDETKVFNVKDGQIIKHLRNSGLIVGAITGRESALVERRCKELKLDFFYQGIKDKFAVYKDILSEYNLKDEQVAYIGDDIIDLKVIINAGLGIVPADGVEYVKAEADLITEKEGGRGVIREAADFILSAQDMLENIINQYKA</sequence>
<comment type="cofactor">
    <cofactor evidence="2 12">
        <name>Mg(2+)</name>
        <dbReference type="ChEBI" id="CHEBI:18420"/>
    </cofactor>
</comment>
<comment type="similarity">
    <text evidence="3">Belongs to the KdsC family.</text>
</comment>
<dbReference type="SUPFAM" id="SSF56784">
    <property type="entry name" value="HAD-like"/>
    <property type="match status" value="1"/>
</dbReference>
<dbReference type="EC" id="3.1.3.45" evidence="5"/>
<dbReference type="NCBIfam" id="TIGR01670">
    <property type="entry name" value="KdsC-phosphatas"/>
    <property type="match status" value="1"/>
</dbReference>
<evidence type="ECO:0000256" key="12">
    <source>
        <dbReference type="PIRSR" id="PIRSR006118-2"/>
    </source>
</evidence>
<reference evidence="13" key="1">
    <citation type="submission" date="2021-01" db="EMBL/GenBank/DDBJ databases">
        <title>Fulvivirga kasyanovii gen. nov., sp nov., a novel member of the phylum Bacteroidetes isolated from seawater in a mussel farm.</title>
        <authorList>
            <person name="Zhao L.-H."/>
            <person name="Wang Z.-J."/>
        </authorList>
    </citation>
    <scope>NUCLEOTIDE SEQUENCE</scope>
    <source>
        <strain evidence="13">2943</strain>
    </source>
</reference>
<dbReference type="PANTHER" id="PTHR21485:SF6">
    <property type="entry name" value="N-ACYLNEURAMINATE CYTIDYLYLTRANSFERASE-RELATED"/>
    <property type="match status" value="1"/>
</dbReference>
<dbReference type="RefSeq" id="WP_202243070.1">
    <property type="nucleotide sequence ID" value="NZ_JAESIY010000002.1"/>
</dbReference>
<evidence type="ECO:0000256" key="2">
    <source>
        <dbReference type="ARBA" id="ARBA00001946"/>
    </source>
</evidence>
<evidence type="ECO:0000256" key="3">
    <source>
        <dbReference type="ARBA" id="ARBA00005893"/>
    </source>
</evidence>
<dbReference type="PANTHER" id="PTHR21485">
    <property type="entry name" value="HAD SUPERFAMILY MEMBERS CMAS AND KDSC"/>
    <property type="match status" value="1"/>
</dbReference>
<keyword evidence="7 12" id="KW-0479">Metal-binding</keyword>
<dbReference type="SFLD" id="SFLDG01136">
    <property type="entry name" value="C1.6:_Phosphoserine_Phosphatas"/>
    <property type="match status" value="1"/>
</dbReference>
<dbReference type="InterPro" id="IPR010023">
    <property type="entry name" value="KdsC_fam"/>
</dbReference>
<evidence type="ECO:0000256" key="10">
    <source>
        <dbReference type="ARBA" id="ARBA00022985"/>
    </source>
</evidence>
<evidence type="ECO:0000256" key="5">
    <source>
        <dbReference type="ARBA" id="ARBA00013066"/>
    </source>
</evidence>
<evidence type="ECO:0000256" key="9">
    <source>
        <dbReference type="ARBA" id="ARBA00022842"/>
    </source>
</evidence>
<evidence type="ECO:0000256" key="11">
    <source>
        <dbReference type="ARBA" id="ARBA00031051"/>
    </source>
</evidence>
<keyword evidence="8 13" id="KW-0378">Hydrolase</keyword>
<protein>
    <recommendedName>
        <fullName evidence="6">3-deoxy-D-manno-octulosonate 8-phosphate phosphatase KdsC</fullName>
        <ecNumber evidence="5">3.1.3.45</ecNumber>
    </recommendedName>
    <alternativeName>
        <fullName evidence="11">KDO 8-P phosphatase</fullName>
    </alternativeName>
</protein>
<organism evidence="13 14">
    <name type="scientific">Fulvivirga sediminis</name>
    <dbReference type="NCBI Taxonomy" id="2803949"/>
    <lineage>
        <taxon>Bacteria</taxon>
        <taxon>Pseudomonadati</taxon>
        <taxon>Bacteroidota</taxon>
        <taxon>Cytophagia</taxon>
        <taxon>Cytophagales</taxon>
        <taxon>Fulvivirgaceae</taxon>
        <taxon>Fulvivirga</taxon>
    </lineage>
</organism>
<dbReference type="EMBL" id="JAESIY010000002">
    <property type="protein sequence ID" value="MBL3655395.1"/>
    <property type="molecule type" value="Genomic_DNA"/>
</dbReference>
<evidence type="ECO:0000313" key="14">
    <source>
        <dbReference type="Proteomes" id="UP000659388"/>
    </source>
</evidence>
<comment type="subunit">
    <text evidence="4">Homotetramer.</text>
</comment>
<evidence type="ECO:0000313" key="13">
    <source>
        <dbReference type="EMBL" id="MBL3655395.1"/>
    </source>
</evidence>
<dbReference type="SFLD" id="SFLDS00003">
    <property type="entry name" value="Haloacid_Dehalogenase"/>
    <property type="match status" value="1"/>
</dbReference>
<keyword evidence="14" id="KW-1185">Reference proteome</keyword>
<comment type="caution">
    <text evidence="13">The sequence shown here is derived from an EMBL/GenBank/DDBJ whole genome shotgun (WGS) entry which is preliminary data.</text>
</comment>
<evidence type="ECO:0000256" key="7">
    <source>
        <dbReference type="ARBA" id="ARBA00022723"/>
    </source>
</evidence>
<dbReference type="InterPro" id="IPR036412">
    <property type="entry name" value="HAD-like_sf"/>
</dbReference>
<feature type="binding site" evidence="12">
    <location>
        <position position="25"/>
    </location>
    <ligand>
        <name>Mg(2+)</name>
        <dbReference type="ChEBI" id="CHEBI:18420"/>
    </ligand>
</feature>
<dbReference type="AlphaFoldDB" id="A0A937F6U8"/>
<dbReference type="InterPro" id="IPR050793">
    <property type="entry name" value="CMP-NeuNAc_synthase"/>
</dbReference>
<keyword evidence="10" id="KW-0448">Lipopolysaccharide biosynthesis</keyword>
<evidence type="ECO:0000256" key="1">
    <source>
        <dbReference type="ARBA" id="ARBA00000898"/>
    </source>
</evidence>
<dbReference type="InterPro" id="IPR023214">
    <property type="entry name" value="HAD_sf"/>
</dbReference>
<dbReference type="SFLD" id="SFLDG01138">
    <property type="entry name" value="C1.6.2:_Deoxy-d-mannose-octulo"/>
    <property type="match status" value="1"/>
</dbReference>
<comment type="catalytic activity">
    <reaction evidence="1">
        <text>3-deoxy-alpha-D-manno-2-octulosonate-8-phosphate + H2O = 3-deoxy-alpha-D-manno-oct-2-ulosonate + phosphate</text>
        <dbReference type="Rhea" id="RHEA:11500"/>
        <dbReference type="ChEBI" id="CHEBI:15377"/>
        <dbReference type="ChEBI" id="CHEBI:43474"/>
        <dbReference type="ChEBI" id="CHEBI:85985"/>
        <dbReference type="ChEBI" id="CHEBI:85986"/>
        <dbReference type="EC" id="3.1.3.45"/>
    </reaction>
</comment>
<dbReference type="GO" id="GO:0019143">
    <property type="term" value="F:3-deoxy-manno-octulosonate-8-phosphatase activity"/>
    <property type="evidence" value="ECO:0007669"/>
    <property type="project" value="UniProtKB-EC"/>
</dbReference>
<dbReference type="FunFam" id="3.40.50.1000:FF:000029">
    <property type="entry name" value="3-deoxy-D-manno-octulosonate 8-phosphate phosphatase KdsC"/>
    <property type="match status" value="1"/>
</dbReference>
<dbReference type="Pfam" id="PF08282">
    <property type="entry name" value="Hydrolase_3"/>
    <property type="match status" value="1"/>
</dbReference>
<keyword evidence="9 12" id="KW-0460">Magnesium</keyword>
<dbReference type="NCBIfam" id="TIGR01662">
    <property type="entry name" value="HAD-SF-IIIA"/>
    <property type="match status" value="1"/>
</dbReference>
<dbReference type="Proteomes" id="UP000659388">
    <property type="component" value="Unassembled WGS sequence"/>
</dbReference>
<evidence type="ECO:0000256" key="6">
    <source>
        <dbReference type="ARBA" id="ARBA00020092"/>
    </source>
</evidence>
<proteinExistence type="inferred from homology"/>
<name>A0A937F6U8_9BACT</name>
<gene>
    <name evidence="13" type="ORF">JL102_04585</name>
</gene>
<feature type="binding site" evidence="12">
    <location>
        <position position="27"/>
    </location>
    <ligand>
        <name>substrate</name>
    </ligand>
</feature>
<evidence type="ECO:0000256" key="8">
    <source>
        <dbReference type="ARBA" id="ARBA00022801"/>
    </source>
</evidence>
<dbReference type="GO" id="GO:0008781">
    <property type="term" value="F:N-acylneuraminate cytidylyltransferase activity"/>
    <property type="evidence" value="ECO:0007669"/>
    <property type="project" value="TreeGrafter"/>
</dbReference>
<accession>A0A937F6U8</accession>
<dbReference type="GO" id="GO:0009103">
    <property type="term" value="P:lipopolysaccharide biosynthetic process"/>
    <property type="evidence" value="ECO:0007669"/>
    <property type="project" value="UniProtKB-KW"/>
</dbReference>
<dbReference type="Gene3D" id="3.40.50.1000">
    <property type="entry name" value="HAD superfamily/HAD-like"/>
    <property type="match status" value="1"/>
</dbReference>
<dbReference type="CDD" id="cd01630">
    <property type="entry name" value="HAD_KDO-like"/>
    <property type="match status" value="1"/>
</dbReference>
<dbReference type="PIRSF" id="PIRSF006118">
    <property type="entry name" value="KDO8-P_Ptase"/>
    <property type="match status" value="1"/>
</dbReference>
<evidence type="ECO:0000256" key="4">
    <source>
        <dbReference type="ARBA" id="ARBA00011881"/>
    </source>
</evidence>
<dbReference type="InterPro" id="IPR006549">
    <property type="entry name" value="HAD-SF_hydro_IIIA"/>
</dbReference>
<feature type="binding site" evidence="12">
    <location>
        <position position="118"/>
    </location>
    <ligand>
        <name>Mg(2+)</name>
        <dbReference type="ChEBI" id="CHEBI:18420"/>
    </ligand>
</feature>